<dbReference type="RefSeq" id="WP_126195624.1">
    <property type="nucleotide sequence ID" value="NZ_CP085954.1"/>
</dbReference>
<protein>
    <submittedName>
        <fullName evidence="6">Inner membrane protein ybjJ</fullName>
    </submittedName>
</protein>
<dbReference type="InterPro" id="IPR011701">
    <property type="entry name" value="MFS"/>
</dbReference>
<comment type="subcellular location">
    <subcellularLocation>
        <location evidence="1">Membrane</location>
        <topology evidence="1">Multi-pass membrane protein</topology>
    </subcellularLocation>
</comment>
<feature type="transmembrane region" description="Helical" evidence="5">
    <location>
        <begin position="327"/>
        <end position="346"/>
    </location>
</feature>
<dbReference type="PANTHER" id="PTHR23514:SF13">
    <property type="entry name" value="INNER MEMBRANE PROTEIN YBJJ"/>
    <property type="match status" value="1"/>
</dbReference>
<feature type="transmembrane region" description="Helical" evidence="5">
    <location>
        <begin position="301"/>
        <end position="320"/>
    </location>
</feature>
<dbReference type="AlphaFoldDB" id="A0A3P8MBU3"/>
<feature type="transmembrane region" description="Helical" evidence="5">
    <location>
        <begin position="101"/>
        <end position="119"/>
    </location>
</feature>
<dbReference type="EMBL" id="LR131273">
    <property type="protein sequence ID" value="VDR38346.1"/>
    <property type="molecule type" value="Genomic_DNA"/>
</dbReference>
<keyword evidence="2 5" id="KW-0812">Transmembrane</keyword>
<evidence type="ECO:0000256" key="4">
    <source>
        <dbReference type="ARBA" id="ARBA00023136"/>
    </source>
</evidence>
<dbReference type="SUPFAM" id="SSF103473">
    <property type="entry name" value="MFS general substrate transporter"/>
    <property type="match status" value="1"/>
</dbReference>
<evidence type="ECO:0000256" key="2">
    <source>
        <dbReference type="ARBA" id="ARBA00022692"/>
    </source>
</evidence>
<evidence type="ECO:0000256" key="1">
    <source>
        <dbReference type="ARBA" id="ARBA00004141"/>
    </source>
</evidence>
<dbReference type="GO" id="GO:0022857">
    <property type="term" value="F:transmembrane transporter activity"/>
    <property type="evidence" value="ECO:0007669"/>
    <property type="project" value="InterPro"/>
</dbReference>
<dbReference type="Gene3D" id="1.20.1250.20">
    <property type="entry name" value="MFS general substrate transporter like domains"/>
    <property type="match status" value="1"/>
</dbReference>
<accession>A0A3P8MBU3</accession>
<proteinExistence type="predicted"/>
<keyword evidence="3 5" id="KW-1133">Transmembrane helix</keyword>
<organism evidence="6 7">
    <name type="scientific">Tsukamurella paurometabola</name>
    <name type="common">Corynebacterium paurometabolum</name>
    <dbReference type="NCBI Taxonomy" id="2061"/>
    <lineage>
        <taxon>Bacteria</taxon>
        <taxon>Bacillati</taxon>
        <taxon>Actinomycetota</taxon>
        <taxon>Actinomycetes</taxon>
        <taxon>Mycobacteriales</taxon>
        <taxon>Tsukamurellaceae</taxon>
        <taxon>Tsukamurella</taxon>
    </lineage>
</organism>
<evidence type="ECO:0000256" key="5">
    <source>
        <dbReference type="SAM" id="Phobius"/>
    </source>
</evidence>
<feature type="transmembrane region" description="Helical" evidence="5">
    <location>
        <begin position="45"/>
        <end position="65"/>
    </location>
</feature>
<dbReference type="OrthoDB" id="151222at2"/>
<feature type="transmembrane region" description="Helical" evidence="5">
    <location>
        <begin position="12"/>
        <end position="30"/>
    </location>
</feature>
<dbReference type="InterPro" id="IPR036259">
    <property type="entry name" value="MFS_trans_sf"/>
</dbReference>
<evidence type="ECO:0000313" key="7">
    <source>
        <dbReference type="Proteomes" id="UP000271626"/>
    </source>
</evidence>
<dbReference type="Proteomes" id="UP000271626">
    <property type="component" value="Chromosome"/>
</dbReference>
<feature type="transmembrane region" description="Helical" evidence="5">
    <location>
        <begin position="77"/>
        <end position="95"/>
    </location>
</feature>
<name>A0A3P8MBU3_TSUPA</name>
<gene>
    <name evidence="6" type="primary">ybjJ_2</name>
    <name evidence="6" type="ORF">NCTC10741_01463</name>
</gene>
<feature type="transmembrane region" description="Helical" evidence="5">
    <location>
        <begin position="366"/>
        <end position="384"/>
    </location>
</feature>
<feature type="transmembrane region" description="Helical" evidence="5">
    <location>
        <begin position="277"/>
        <end position="295"/>
    </location>
</feature>
<evidence type="ECO:0000313" key="6">
    <source>
        <dbReference type="EMBL" id="VDR38346.1"/>
    </source>
</evidence>
<dbReference type="GO" id="GO:0016020">
    <property type="term" value="C:membrane"/>
    <property type="evidence" value="ECO:0007669"/>
    <property type="project" value="UniProtKB-SubCell"/>
</dbReference>
<dbReference type="PANTHER" id="PTHR23514">
    <property type="entry name" value="BYPASS OF STOP CODON PROTEIN 6"/>
    <property type="match status" value="1"/>
</dbReference>
<feature type="transmembrane region" description="Helical" evidence="5">
    <location>
        <begin position="140"/>
        <end position="160"/>
    </location>
</feature>
<feature type="transmembrane region" description="Helical" evidence="5">
    <location>
        <begin position="207"/>
        <end position="224"/>
    </location>
</feature>
<feature type="transmembrane region" description="Helical" evidence="5">
    <location>
        <begin position="166"/>
        <end position="186"/>
    </location>
</feature>
<dbReference type="Pfam" id="PF07690">
    <property type="entry name" value="MFS_1"/>
    <property type="match status" value="1"/>
</dbReference>
<feature type="transmembrane region" description="Helical" evidence="5">
    <location>
        <begin position="244"/>
        <end position="265"/>
    </location>
</feature>
<reference evidence="6 7" key="1">
    <citation type="submission" date="2018-12" db="EMBL/GenBank/DDBJ databases">
        <authorList>
            <consortium name="Pathogen Informatics"/>
        </authorList>
    </citation>
    <scope>NUCLEOTIDE SEQUENCE [LARGE SCALE GENOMIC DNA]</scope>
    <source>
        <strain evidence="6 7">NCTC10741</strain>
    </source>
</reference>
<evidence type="ECO:0000256" key="3">
    <source>
        <dbReference type="ARBA" id="ARBA00022989"/>
    </source>
</evidence>
<keyword evidence="4 5" id="KW-0472">Membrane</keyword>
<sequence>MFRRSPARPRPVAGLWLVFFVNGAVLSSWAPRIPEVRAQLCLSDAALGAALFGVAAGSVPTLLVAGRWIRRVGGRTVCLLSAPALVLALPLLSGASDAPSLGLILALLGAASGALDVAMNSTALEFQRRRGATPILSRLHGGYSLGVLVGATGGVVAVAAGLSVTAHFAAVTGVLLILLTAAAPHLPDVAPPPGPHPAAGAPRPRPLQSLSATIAAIAIAGLLLEGTMTDWSALLVGRDLGAGATVGSGTVAAFSLAMFASRSAGDLLVPAMGRARYLVSAGAVAAGGASAGLLIPGWIAGYLGAIAVGLVLGPVFPLAIDLAAERAPHAIASAAAAVSAVGYSAYLGGPPLIGLLAQALGLPTTVALAGAACGLILVAAALRCRPRRSTPLRS</sequence>
<dbReference type="InterPro" id="IPR051788">
    <property type="entry name" value="MFS_Transporter"/>
</dbReference>